<accession>A0A6I4SR83</accession>
<proteinExistence type="predicted"/>
<comment type="caution">
    <text evidence="2">The sequence shown here is derived from an EMBL/GenBank/DDBJ whole genome shotgun (WGS) entry which is preliminary data.</text>
</comment>
<dbReference type="InterPro" id="IPR012338">
    <property type="entry name" value="Beta-lactam/transpept-like"/>
</dbReference>
<dbReference type="Proteomes" id="UP000433652">
    <property type="component" value="Unassembled WGS sequence"/>
</dbReference>
<name>A0A6I4SR83_9SPHN</name>
<keyword evidence="3" id="KW-1185">Reference proteome</keyword>
<dbReference type="Gene3D" id="3.40.710.10">
    <property type="entry name" value="DD-peptidase/beta-lactamase superfamily"/>
    <property type="match status" value="1"/>
</dbReference>
<dbReference type="RefSeq" id="WP_159791386.1">
    <property type="nucleotide sequence ID" value="NZ_WTYM01000021.1"/>
</dbReference>
<evidence type="ECO:0000313" key="2">
    <source>
        <dbReference type="EMBL" id="MXO58109.1"/>
    </source>
</evidence>
<evidence type="ECO:0000313" key="3">
    <source>
        <dbReference type="Proteomes" id="UP000433652"/>
    </source>
</evidence>
<feature type="region of interest" description="Disordered" evidence="1">
    <location>
        <begin position="1"/>
        <end position="22"/>
    </location>
</feature>
<protein>
    <recommendedName>
        <fullName evidence="4">Beta-lactamase-related domain-containing protein</fullName>
    </recommendedName>
</protein>
<organism evidence="2 3">
    <name type="scientific">Croceibacterium salegens</name>
    <dbReference type="NCBI Taxonomy" id="1737568"/>
    <lineage>
        <taxon>Bacteria</taxon>
        <taxon>Pseudomonadati</taxon>
        <taxon>Pseudomonadota</taxon>
        <taxon>Alphaproteobacteria</taxon>
        <taxon>Sphingomonadales</taxon>
        <taxon>Erythrobacteraceae</taxon>
        <taxon>Croceibacterium</taxon>
    </lineage>
</organism>
<reference evidence="2 3" key="1">
    <citation type="submission" date="2019-12" db="EMBL/GenBank/DDBJ databases">
        <title>Genomic-based taxomic classification of the family Erythrobacteraceae.</title>
        <authorList>
            <person name="Xu L."/>
        </authorList>
    </citation>
    <scope>NUCLEOTIDE SEQUENCE [LARGE SCALE GENOMIC DNA]</scope>
    <source>
        <strain evidence="2 3">MCCC 1K01500</strain>
    </source>
</reference>
<dbReference type="SUPFAM" id="SSF56601">
    <property type="entry name" value="beta-lactamase/transpeptidase-like"/>
    <property type="match status" value="1"/>
</dbReference>
<dbReference type="AlphaFoldDB" id="A0A6I4SR83"/>
<dbReference type="EMBL" id="WTYM01000021">
    <property type="protein sequence ID" value="MXO58109.1"/>
    <property type="molecule type" value="Genomic_DNA"/>
</dbReference>
<evidence type="ECO:0000256" key="1">
    <source>
        <dbReference type="SAM" id="MobiDB-lite"/>
    </source>
</evidence>
<gene>
    <name evidence="2" type="ORF">GRI89_00925</name>
</gene>
<sequence length="553" mass="59594">MVSSLAGAARAQNDPAATLSATTASETAWQTSLFEPPPDALPPSHSVDGKLHIAAEPADRLEVLLDKFGFVSMVPQTRELPGANVTLVSSGFEVIPVERGPIVAGHPAWDWIFEPGRAWDLPSHPGTTFVALPFSLMEYDANCLHNGLALFAVGDSGETTQLAYQVGSETCPYFQFDMWGLTGAKFEPGPVAAKSQVLAAYEREVAARLPVRPISDLGAIATRFASPDDVKPEALTTFGFVHDGVLYAGACPTRHGPYPYCDVLDLPSFSWAKSIAGGIGLMRLEALYPGAKDALLVDYVPECANAGWEGVTFENLLDMATGHYNSAEPDIDEDAQPTTDFLIAKTHAAHVDLACRNYPRQEAPGIRTVYHTSDTYLLGTAMNAFLKAHRGADADSYRDLVVPLLEELGASPVMMETRRSIDAVRQPFTGWGLVLHRNDAALLAGFLQRGGTIDGKPMLDKTMLAEAMQQVPANAGLPIYNANWRYQHSLWVRNVGSQLGCAHDVWVPFLSGVGGLSNLILPSGDVYFRIGDGYDYNWLASALAANEIASLCN</sequence>
<evidence type="ECO:0008006" key="4">
    <source>
        <dbReference type="Google" id="ProtNLM"/>
    </source>
</evidence>
<dbReference type="OrthoDB" id="9814204at2"/>